<keyword evidence="12" id="KW-1185">Reference proteome</keyword>
<evidence type="ECO:0000256" key="2">
    <source>
        <dbReference type="ARBA" id="ARBA00004829"/>
    </source>
</evidence>
<keyword evidence="4" id="KW-0285">Flavoprotein</keyword>
<dbReference type="PROSITE" id="PS00982">
    <property type="entry name" value="PHYTOENE_DH"/>
    <property type="match status" value="1"/>
</dbReference>
<dbReference type="OrthoDB" id="9774675at2"/>
<evidence type="ECO:0000256" key="1">
    <source>
        <dbReference type="ARBA" id="ARBA00001974"/>
    </source>
</evidence>
<dbReference type="EMBL" id="CXWD01000011">
    <property type="protein sequence ID" value="CTQ71924.1"/>
    <property type="molecule type" value="Genomic_DNA"/>
</dbReference>
<evidence type="ECO:0000256" key="3">
    <source>
        <dbReference type="ARBA" id="ARBA00006046"/>
    </source>
</evidence>
<dbReference type="InterPro" id="IPR008150">
    <property type="entry name" value="Phytoene_DH_bac_CS"/>
</dbReference>
<keyword evidence="5 9" id="KW-0125">Carotenoid biosynthesis</keyword>
<dbReference type="Gene3D" id="3.50.50.60">
    <property type="entry name" value="FAD/NAD(P)-binding domain"/>
    <property type="match status" value="2"/>
</dbReference>
<keyword evidence="6" id="KW-0274">FAD</keyword>
<dbReference type="STRING" id="388408.LAX5112_02974"/>
<dbReference type="NCBIfam" id="TIGR02734">
    <property type="entry name" value="crtI_fam"/>
    <property type="match status" value="1"/>
</dbReference>
<proteinExistence type="inferred from homology"/>
<accession>A0A0M7AE63</accession>
<comment type="cofactor">
    <cofactor evidence="1">
        <name>FAD</name>
        <dbReference type="ChEBI" id="CHEBI:57692"/>
    </cofactor>
</comment>
<sequence>MNVVQGFGLPKPQSIGSTRPHAAVIGAGIGGLAAGALLGAKGYRVTIFDPLDKPGGRAYAFEQDGFTFDAGPTIITAPWLFEQLWEACGGKLSDDVDICPNIPFYKIRFPDGTFFTYSADKDAMEAEIAKIEPDDVKGYRSFMAESKEIYEYAFLELADKPFHSLPFTLSTFAKLIRLGGYRSVYNVVSKHFRNDRLRSVFSFHPLLIGGNPFTTTSFYCLIAHLESKHGVHYAMGGTNALAQGIASLVTRNGGQIRYGETVDTILTSGRHATGVRLSSGETVPADIVVSNSDPATTYSKLLKDLPRRRWSDGKLGQQDYSMGLFVWYFGTDRRYDDVGHHTMLFGPRYKGLLKDIFKNRVLAEDFSLYLHRPSANDPSVAPDGCDAYYVLSPVPNLKGDADWETVAEQYRAKIAAELEATLLPDLSKHIVSSRISTPLDFRDRLLSWQGAAFSLQPNLFQSAWFRPHNKSEELDNLFLCGAGTHPGAGLPGVVCSAKIVAELAPDPESLAAVQAGTEACV</sequence>
<evidence type="ECO:0000256" key="6">
    <source>
        <dbReference type="ARBA" id="ARBA00022827"/>
    </source>
</evidence>
<dbReference type="PANTHER" id="PTHR43734">
    <property type="entry name" value="PHYTOENE DESATURASE"/>
    <property type="match status" value="1"/>
</dbReference>
<dbReference type="RefSeq" id="WP_055672480.1">
    <property type="nucleotide sequence ID" value="NZ_CXWD01000011.1"/>
</dbReference>
<name>A0A0M7AE63_9HYPH</name>
<evidence type="ECO:0000256" key="9">
    <source>
        <dbReference type="RuleBase" id="RU362075"/>
    </source>
</evidence>
<protein>
    <recommendedName>
        <fullName evidence="8">Phytoene dehydrogenase</fullName>
    </recommendedName>
</protein>
<evidence type="ECO:0000259" key="10">
    <source>
        <dbReference type="Pfam" id="PF01593"/>
    </source>
</evidence>
<evidence type="ECO:0000256" key="8">
    <source>
        <dbReference type="ARBA" id="ARBA00031986"/>
    </source>
</evidence>
<evidence type="ECO:0000313" key="11">
    <source>
        <dbReference type="EMBL" id="CTQ71924.1"/>
    </source>
</evidence>
<organism evidence="11 12">
    <name type="scientific">Roseibium alexandrii</name>
    <dbReference type="NCBI Taxonomy" id="388408"/>
    <lineage>
        <taxon>Bacteria</taxon>
        <taxon>Pseudomonadati</taxon>
        <taxon>Pseudomonadota</taxon>
        <taxon>Alphaproteobacteria</taxon>
        <taxon>Hyphomicrobiales</taxon>
        <taxon>Stappiaceae</taxon>
        <taxon>Roseibium</taxon>
    </lineage>
</organism>
<gene>
    <name evidence="11" type="primary">crtI</name>
    <name evidence="11" type="ORF">LAX5112_02974</name>
</gene>
<dbReference type="Proteomes" id="UP000053235">
    <property type="component" value="Unassembled WGS sequence"/>
</dbReference>
<evidence type="ECO:0000256" key="4">
    <source>
        <dbReference type="ARBA" id="ARBA00022630"/>
    </source>
</evidence>
<comment type="similarity">
    <text evidence="3 9">Belongs to the carotenoid/retinoid oxidoreductase family.</text>
</comment>
<dbReference type="SUPFAM" id="SSF51905">
    <property type="entry name" value="FAD/NAD(P)-binding domain"/>
    <property type="match status" value="1"/>
</dbReference>
<dbReference type="InterPro" id="IPR036188">
    <property type="entry name" value="FAD/NAD-bd_sf"/>
</dbReference>
<dbReference type="GO" id="GO:0016627">
    <property type="term" value="F:oxidoreductase activity, acting on the CH-CH group of donors"/>
    <property type="evidence" value="ECO:0007669"/>
    <property type="project" value="UniProtKB-ARBA"/>
</dbReference>
<dbReference type="Pfam" id="PF01593">
    <property type="entry name" value="Amino_oxidase"/>
    <property type="match status" value="1"/>
</dbReference>
<keyword evidence="7 9" id="KW-0560">Oxidoreductase</keyword>
<dbReference type="GO" id="GO:0016117">
    <property type="term" value="P:carotenoid biosynthetic process"/>
    <property type="evidence" value="ECO:0007669"/>
    <property type="project" value="UniProtKB-KW"/>
</dbReference>
<evidence type="ECO:0000256" key="7">
    <source>
        <dbReference type="ARBA" id="ARBA00023002"/>
    </source>
</evidence>
<dbReference type="InterPro" id="IPR002937">
    <property type="entry name" value="Amino_oxidase"/>
</dbReference>
<dbReference type="AlphaFoldDB" id="A0A0M7AE63"/>
<evidence type="ECO:0000256" key="5">
    <source>
        <dbReference type="ARBA" id="ARBA00022746"/>
    </source>
</evidence>
<feature type="domain" description="Amine oxidase" evidence="10">
    <location>
        <begin position="29"/>
        <end position="502"/>
    </location>
</feature>
<dbReference type="InterPro" id="IPR014105">
    <property type="entry name" value="Carotenoid/retinoid_OxRdtase"/>
</dbReference>
<comment type="pathway">
    <text evidence="2 9">Carotenoid biosynthesis.</text>
</comment>
<reference evidence="12" key="1">
    <citation type="submission" date="2015-07" db="EMBL/GenBank/DDBJ databases">
        <authorList>
            <person name="Rodrigo-Torres Lidia"/>
            <person name="Arahal R.David."/>
        </authorList>
    </citation>
    <scope>NUCLEOTIDE SEQUENCE [LARGE SCALE GENOMIC DNA]</scope>
    <source>
        <strain evidence="12">CECT 5112</strain>
    </source>
</reference>
<evidence type="ECO:0000313" key="12">
    <source>
        <dbReference type="Proteomes" id="UP000053235"/>
    </source>
</evidence>
<dbReference type="PANTHER" id="PTHR43734:SF3">
    <property type="entry name" value="B-CAROTENE KETOLASE"/>
    <property type="match status" value="1"/>
</dbReference>